<sequence>MKSTINYCGFWGGFDLEKEKFIALYHKFNYQKLPYNTYIIQGFLERFWTQGELERCLSTYEQRYNLATHVFAGFPLSPNGKRAKPLPTMHQMRSVYHAQEHIFEFDFCLNAVDNYVDYVDLALGPYLPQVMPSLYNNYLHVPNYFRSISLGLHTLYGLPTFKQVEAWIEQLEQARLESNFTQRKALALCVARHDKIGHMPGVRGKICDLITQAFADLVEHPVFYPSKFRFNTHDLKERYQDDKIAYGKNFWFMVCPENSYAPGYVSEKLFEAMASGCIPIYWGGIETELDYINPQAFIYFDPRNPQALTQRLLELWHSPQKLQELRSQPYFLPGAAARIFLRYIYPVAKRWSELMGGVNLYAYLREPQDTSLEAEKTLAQASLDFLGLSETKYSYLEQPQNRPPYDFNVDFSAYSAEQMQILQGYLEKYQH</sequence>
<comment type="caution">
    <text evidence="2">The sequence shown here is derived from an EMBL/GenBank/DDBJ whole genome shotgun (WGS) entry which is preliminary data.</text>
</comment>
<dbReference type="Proteomes" id="UP000265964">
    <property type="component" value="Unassembled WGS sequence"/>
</dbReference>
<evidence type="ECO:0000313" key="3">
    <source>
        <dbReference type="Proteomes" id="UP000265964"/>
    </source>
</evidence>
<dbReference type="EMBL" id="NRJF01000033">
    <property type="protein sequence ID" value="RIY37858.1"/>
    <property type="molecule type" value="Genomic_DNA"/>
</dbReference>
<dbReference type="InterPro" id="IPR055270">
    <property type="entry name" value="Glyco_tran_10_C"/>
</dbReference>
<feature type="domain" description="Fucosyltransferase C-terminal" evidence="1">
    <location>
        <begin position="244"/>
        <end position="321"/>
    </location>
</feature>
<dbReference type="InterPro" id="IPR038577">
    <property type="entry name" value="GT10-like_C_sf"/>
</dbReference>
<dbReference type="Gene3D" id="3.40.50.11660">
    <property type="entry name" value="Glycosyl transferase family 10, C-terminal domain"/>
    <property type="match status" value="1"/>
</dbReference>
<proteinExistence type="predicted"/>
<evidence type="ECO:0000313" key="2">
    <source>
        <dbReference type="EMBL" id="RIY37858.1"/>
    </source>
</evidence>
<dbReference type="OrthoDB" id="5669520at2"/>
<accession>A0A3A1YKW0</accession>
<evidence type="ECO:0000259" key="1">
    <source>
        <dbReference type="Pfam" id="PF00852"/>
    </source>
</evidence>
<dbReference type="Pfam" id="PF00852">
    <property type="entry name" value="Glyco_transf_10"/>
    <property type="match status" value="1"/>
</dbReference>
<dbReference type="AlphaFoldDB" id="A0A3A1YKW0"/>
<reference evidence="2 3" key="1">
    <citation type="submission" date="2017-08" db="EMBL/GenBank/DDBJ databases">
        <title>Reclassification of Bisgaard taxon 37 and 44.</title>
        <authorList>
            <person name="Christensen H."/>
        </authorList>
    </citation>
    <scope>NUCLEOTIDE SEQUENCE [LARGE SCALE GENOMIC DNA]</scope>
    <source>
        <strain evidence="2 3">EEAB3T1</strain>
    </source>
</reference>
<protein>
    <recommendedName>
        <fullName evidence="1">Fucosyltransferase C-terminal domain-containing protein</fullName>
    </recommendedName>
</protein>
<keyword evidence="3" id="KW-1185">Reference proteome</keyword>
<gene>
    <name evidence="2" type="ORF">CKF59_01375</name>
</gene>
<organism evidence="2 3">
    <name type="scientific">Psittacicella gerlachiana</name>
    <dbReference type="NCBI Taxonomy" id="2028574"/>
    <lineage>
        <taxon>Bacteria</taxon>
        <taxon>Pseudomonadati</taxon>
        <taxon>Pseudomonadota</taxon>
        <taxon>Gammaproteobacteria</taxon>
        <taxon>Pasteurellales</taxon>
        <taxon>Psittacicellaceae</taxon>
        <taxon>Psittacicella</taxon>
    </lineage>
</organism>
<name>A0A3A1YKW0_9GAMM</name>
<dbReference type="SUPFAM" id="SSF53756">
    <property type="entry name" value="UDP-Glycosyltransferase/glycogen phosphorylase"/>
    <property type="match status" value="1"/>
</dbReference>
<dbReference type="RefSeq" id="WP_119534194.1">
    <property type="nucleotide sequence ID" value="NZ_NRJF01000033.1"/>
</dbReference>